<sequence length="232" mass="24487">MSRPEKKSSARAAILERTRASLGVRAGDAARASIVAARLGNPARNTIPGRAKGDAKRLRSFFTAQLEKAQASVVGIPSLDALPGAVTEYLKLHNLPQALRMGDDEILAKADWSKAPHLERAFGPAAETDAVGLAATFAGIAETGTLMLVSGAANPTTNNFLPETHIVVVPGSRLLGSYEDGWDALRASRGKGAMPRTVNYVSGPSRTGDIEQKILLGAHGPRRLHVIIVDDI</sequence>
<feature type="domain" description="LUD" evidence="1">
    <location>
        <begin position="92"/>
        <end position="229"/>
    </location>
</feature>
<evidence type="ECO:0000259" key="1">
    <source>
        <dbReference type="Pfam" id="PF02589"/>
    </source>
</evidence>
<gene>
    <name evidence="2" type="ORF">MNBD_ALPHA09-2080</name>
</gene>
<dbReference type="EMBL" id="UOEM01000106">
    <property type="protein sequence ID" value="VAW17691.1"/>
    <property type="molecule type" value="Genomic_DNA"/>
</dbReference>
<dbReference type="SUPFAM" id="SSF100950">
    <property type="entry name" value="NagB/RpiA/CoA transferase-like"/>
    <property type="match status" value="1"/>
</dbReference>
<dbReference type="Pfam" id="PF02589">
    <property type="entry name" value="LUD_dom"/>
    <property type="match status" value="1"/>
</dbReference>
<evidence type="ECO:0000313" key="2">
    <source>
        <dbReference type="EMBL" id="VAW17691.1"/>
    </source>
</evidence>
<name>A0A3B0TGC6_9ZZZZ</name>
<dbReference type="InterPro" id="IPR037171">
    <property type="entry name" value="NagB/RpiA_transferase-like"/>
</dbReference>
<dbReference type="InterPro" id="IPR003741">
    <property type="entry name" value="LUD_dom"/>
</dbReference>
<organism evidence="2">
    <name type="scientific">hydrothermal vent metagenome</name>
    <dbReference type="NCBI Taxonomy" id="652676"/>
    <lineage>
        <taxon>unclassified sequences</taxon>
        <taxon>metagenomes</taxon>
        <taxon>ecological metagenomes</taxon>
    </lineage>
</organism>
<dbReference type="Gene3D" id="3.40.50.10420">
    <property type="entry name" value="NagB/RpiA/CoA transferase-like"/>
    <property type="match status" value="1"/>
</dbReference>
<reference evidence="2" key="1">
    <citation type="submission" date="2018-06" db="EMBL/GenBank/DDBJ databases">
        <authorList>
            <person name="Zhirakovskaya E."/>
        </authorList>
    </citation>
    <scope>NUCLEOTIDE SEQUENCE</scope>
</reference>
<dbReference type="PANTHER" id="PTHR43682">
    <property type="entry name" value="LACTATE UTILIZATION PROTEIN C"/>
    <property type="match status" value="1"/>
</dbReference>
<dbReference type="InterPro" id="IPR024185">
    <property type="entry name" value="FTHF_cligase-like_sf"/>
</dbReference>
<dbReference type="AlphaFoldDB" id="A0A3B0TGC6"/>
<accession>A0A3B0TGC6</accession>
<dbReference type="PANTHER" id="PTHR43682:SF1">
    <property type="entry name" value="LACTATE UTILIZATION PROTEIN C"/>
    <property type="match status" value="1"/>
</dbReference>
<proteinExistence type="predicted"/>
<protein>
    <recommendedName>
        <fullName evidence="1">LUD domain-containing protein</fullName>
    </recommendedName>
</protein>